<sequence length="135" mass="15180">MLSEFENPIGVEISPEDEKFIRELAGRMSADIDLELEKSKKIHAADIQASFNSGNVVGGDIQLHNDNVIVRQEDLRNTFKQIAENEIPLDQGDLAMMETYLEVLAKRKPEYGSESQRVTQLLKSIKTSTSIDESQ</sequence>
<dbReference type="Proteomes" id="UP000316495">
    <property type="component" value="Unassembled WGS sequence"/>
</dbReference>
<protein>
    <submittedName>
        <fullName evidence="1">Uncharacterized protein</fullName>
    </submittedName>
</protein>
<comment type="caution">
    <text evidence="1">The sequence shown here is derived from an EMBL/GenBank/DDBJ whole genome shotgun (WGS) entry which is preliminary data.</text>
</comment>
<organism evidence="1 2">
    <name type="scientific">Candidatus Berkelbacteria bacterium Athens1014_28</name>
    <dbReference type="NCBI Taxonomy" id="2017145"/>
    <lineage>
        <taxon>Bacteria</taxon>
        <taxon>Candidatus Berkelbacteria</taxon>
    </lineage>
</organism>
<evidence type="ECO:0000313" key="1">
    <source>
        <dbReference type="EMBL" id="TSC94355.1"/>
    </source>
</evidence>
<dbReference type="EMBL" id="VMGN01000014">
    <property type="protein sequence ID" value="TSC94355.1"/>
    <property type="molecule type" value="Genomic_DNA"/>
</dbReference>
<reference evidence="1 2" key="1">
    <citation type="submission" date="2017-07" db="EMBL/GenBank/DDBJ databases">
        <title>Mechanisms for carbon and nitrogen cycling indicate functional differentiation within the Candidate Phyla Radiation.</title>
        <authorList>
            <person name="Danczak R.E."/>
            <person name="Johnston M.D."/>
            <person name="Kenah C."/>
            <person name="Slattery M."/>
            <person name="Wrighton K.C."/>
            <person name="Wilkins M.J."/>
        </authorList>
    </citation>
    <scope>NUCLEOTIDE SEQUENCE [LARGE SCALE GENOMIC DNA]</scope>
    <source>
        <strain evidence="1">Athens1014_28</strain>
    </source>
</reference>
<gene>
    <name evidence="1" type="ORF">Athens101428_308</name>
</gene>
<dbReference type="AlphaFoldDB" id="A0A554LN94"/>
<evidence type="ECO:0000313" key="2">
    <source>
        <dbReference type="Proteomes" id="UP000316495"/>
    </source>
</evidence>
<name>A0A554LN94_9BACT</name>
<proteinExistence type="predicted"/>
<accession>A0A554LN94</accession>